<dbReference type="EMBL" id="PIPZ01000002">
    <property type="protein sequence ID" value="RUO59847.1"/>
    <property type="molecule type" value="Genomic_DNA"/>
</dbReference>
<keyword evidence="7 12" id="KW-0479">Metal-binding</keyword>
<dbReference type="CDD" id="cd01609">
    <property type="entry name" value="RNAP_beta'_N"/>
    <property type="match status" value="1"/>
</dbReference>
<dbReference type="InterPro" id="IPR007083">
    <property type="entry name" value="RNA_pol_Rpb1_4"/>
</dbReference>
<dbReference type="FunFam" id="4.10.860.120:FF:000001">
    <property type="entry name" value="DNA-directed RNA polymerase subunit beta"/>
    <property type="match status" value="1"/>
</dbReference>
<feature type="binding site" evidence="12">
    <location>
        <position position="88"/>
    </location>
    <ligand>
        <name>Zn(2+)</name>
        <dbReference type="ChEBI" id="CHEBI:29105"/>
        <label>1</label>
    </ligand>
</feature>
<dbReference type="Gene3D" id="1.10.132.30">
    <property type="match status" value="1"/>
</dbReference>
<evidence type="ECO:0000256" key="6">
    <source>
        <dbReference type="ARBA" id="ARBA00022695"/>
    </source>
</evidence>
<dbReference type="Proteomes" id="UP000288127">
    <property type="component" value="Unassembled WGS sequence"/>
</dbReference>
<dbReference type="Gene3D" id="1.10.40.90">
    <property type="match status" value="1"/>
</dbReference>
<dbReference type="GO" id="GO:0003677">
    <property type="term" value="F:DNA binding"/>
    <property type="evidence" value="ECO:0007669"/>
    <property type="project" value="UniProtKB-UniRule"/>
</dbReference>
<keyword evidence="5 12" id="KW-0808">Transferase</keyword>
<dbReference type="FunFam" id="1.10.150.390:FF:000002">
    <property type="entry name" value="DNA-directed RNA polymerase subunit beta"/>
    <property type="match status" value="1"/>
</dbReference>
<evidence type="ECO:0000256" key="13">
    <source>
        <dbReference type="RuleBase" id="RU004279"/>
    </source>
</evidence>
<dbReference type="Pfam" id="PF00623">
    <property type="entry name" value="RNA_pol_Rpb1_2"/>
    <property type="match status" value="2"/>
</dbReference>
<dbReference type="Pfam" id="PF05000">
    <property type="entry name" value="RNA_pol_Rpb1_4"/>
    <property type="match status" value="1"/>
</dbReference>
<gene>
    <name evidence="12 15" type="primary">rpoC</name>
    <name evidence="15" type="ORF">CWI76_06865</name>
</gene>
<comment type="cofactor">
    <cofactor evidence="12">
        <name>Mg(2+)</name>
        <dbReference type="ChEBI" id="CHEBI:18420"/>
    </cofactor>
    <text evidence="12">Binds 1 Mg(2+) ion per subunit.</text>
</comment>
<dbReference type="InterPro" id="IPR000722">
    <property type="entry name" value="RNA_pol_asu"/>
</dbReference>
<evidence type="ECO:0000259" key="14">
    <source>
        <dbReference type="SMART" id="SM00663"/>
    </source>
</evidence>
<evidence type="ECO:0000256" key="7">
    <source>
        <dbReference type="ARBA" id="ARBA00022723"/>
    </source>
</evidence>
<feature type="binding site" evidence="12">
    <location>
        <position position="895"/>
    </location>
    <ligand>
        <name>Zn(2+)</name>
        <dbReference type="ChEBI" id="CHEBI:29105"/>
        <label>2</label>
    </ligand>
</feature>
<dbReference type="Pfam" id="PF04997">
    <property type="entry name" value="RNA_pol_Rpb1_1"/>
    <property type="match status" value="1"/>
</dbReference>
<dbReference type="InterPro" id="IPR044893">
    <property type="entry name" value="RNA_pol_Rpb1_clamp_domain"/>
</dbReference>
<comment type="catalytic activity">
    <reaction evidence="11 12 13">
        <text>RNA(n) + a ribonucleoside 5'-triphosphate = RNA(n+1) + diphosphate</text>
        <dbReference type="Rhea" id="RHEA:21248"/>
        <dbReference type="Rhea" id="RHEA-COMP:14527"/>
        <dbReference type="Rhea" id="RHEA-COMP:17342"/>
        <dbReference type="ChEBI" id="CHEBI:33019"/>
        <dbReference type="ChEBI" id="CHEBI:61557"/>
        <dbReference type="ChEBI" id="CHEBI:140395"/>
        <dbReference type="EC" id="2.7.7.6"/>
    </reaction>
</comment>
<comment type="similarity">
    <text evidence="3">In the C-terminal section; belongs to the RNA polymerase beta' chain family.</text>
</comment>
<dbReference type="InterPro" id="IPR012754">
    <property type="entry name" value="DNA-dir_RpoC_beta_prime_bact"/>
</dbReference>
<evidence type="ECO:0000256" key="3">
    <source>
        <dbReference type="ARBA" id="ARBA00009839"/>
    </source>
</evidence>
<keyword evidence="4 12" id="KW-0240">DNA-directed RNA polymerase</keyword>
<dbReference type="CDD" id="cd02655">
    <property type="entry name" value="RNAP_beta'_C"/>
    <property type="match status" value="1"/>
</dbReference>
<dbReference type="InterPro" id="IPR006592">
    <property type="entry name" value="RNA_pol_N"/>
</dbReference>
<dbReference type="NCBIfam" id="TIGR02386">
    <property type="entry name" value="rpoC_TIGR"/>
    <property type="match status" value="1"/>
</dbReference>
<evidence type="ECO:0000313" key="15">
    <source>
        <dbReference type="EMBL" id="RUO59847.1"/>
    </source>
</evidence>
<evidence type="ECO:0000313" key="16">
    <source>
        <dbReference type="Proteomes" id="UP000288127"/>
    </source>
</evidence>
<dbReference type="HAMAP" id="MF_01322">
    <property type="entry name" value="RNApol_bact_RpoC"/>
    <property type="match status" value="1"/>
</dbReference>
<keyword evidence="6 12" id="KW-0548">Nucleotidyltransferase</keyword>
<comment type="subunit">
    <text evidence="12">The RNAP catalytic core consists of 2 alpha, 1 beta, 1 beta' and 1 omega subunit. When a sigma factor is associated with the core the holoenzyme is formed, which can initiate transcription.</text>
</comment>
<protein>
    <recommendedName>
        <fullName evidence="12">DNA-directed RNA polymerase subunit beta'</fullName>
        <shortName evidence="12">RNAP subunit beta'</shortName>
        <ecNumber evidence="12">2.7.7.6</ecNumber>
    </recommendedName>
    <alternativeName>
        <fullName evidence="12">RNA polymerase subunit beta'</fullName>
    </alternativeName>
    <alternativeName>
        <fullName evidence="12">Transcriptase subunit beta'</fullName>
    </alternativeName>
</protein>
<evidence type="ECO:0000256" key="1">
    <source>
        <dbReference type="ARBA" id="ARBA00006460"/>
    </source>
</evidence>
<comment type="caution">
    <text evidence="15">The sequence shown here is derived from an EMBL/GenBank/DDBJ whole genome shotgun (WGS) entry which is preliminary data.</text>
</comment>
<evidence type="ECO:0000256" key="10">
    <source>
        <dbReference type="ARBA" id="ARBA00023163"/>
    </source>
</evidence>
<dbReference type="Gene3D" id="1.10.1790.20">
    <property type="match status" value="1"/>
</dbReference>
<reference evidence="16" key="1">
    <citation type="journal article" date="2018" name="Front. Microbiol.">
        <title>Genome-Based Analysis Reveals the Taxonomy and Diversity of the Family Idiomarinaceae.</title>
        <authorList>
            <person name="Liu Y."/>
            <person name="Lai Q."/>
            <person name="Shao Z."/>
        </authorList>
    </citation>
    <scope>NUCLEOTIDE SEQUENCE [LARGE SCALE GENOMIC DNA]</scope>
    <source>
        <strain evidence="16">PIM1</strain>
    </source>
</reference>
<dbReference type="PANTHER" id="PTHR19376:SF54">
    <property type="entry name" value="DNA-DIRECTED RNA POLYMERASE SUBUNIT BETA"/>
    <property type="match status" value="1"/>
</dbReference>
<feature type="binding site" evidence="12">
    <location>
        <position position="898"/>
    </location>
    <ligand>
        <name>Zn(2+)</name>
        <dbReference type="ChEBI" id="CHEBI:29105"/>
        <label>2</label>
    </ligand>
</feature>
<evidence type="ECO:0000256" key="4">
    <source>
        <dbReference type="ARBA" id="ARBA00022478"/>
    </source>
</evidence>
<dbReference type="Gene3D" id="1.10.150.390">
    <property type="match status" value="1"/>
</dbReference>
<dbReference type="InterPro" id="IPR042102">
    <property type="entry name" value="RNA_pol_Rpb1_3_sf"/>
</dbReference>
<dbReference type="Gene3D" id="4.10.860.120">
    <property type="entry name" value="RNA polymerase II, clamp domain"/>
    <property type="match status" value="1"/>
</dbReference>
<dbReference type="EC" id="2.7.7.6" evidence="12"/>
<feature type="binding site" evidence="12">
    <location>
        <position position="814"/>
    </location>
    <ligand>
        <name>Zn(2+)</name>
        <dbReference type="ChEBI" id="CHEBI:29105"/>
        <label>2</label>
    </ligand>
</feature>
<dbReference type="InterPro" id="IPR007081">
    <property type="entry name" value="RNA_pol_Rpb1_5"/>
</dbReference>
<dbReference type="RefSeq" id="WP_126759603.1">
    <property type="nucleotide sequence ID" value="NZ_CP085233.1"/>
</dbReference>
<evidence type="ECO:0000256" key="12">
    <source>
        <dbReference type="HAMAP-Rule" id="MF_01322"/>
    </source>
</evidence>
<name>A0A432YFX0_9GAMM</name>
<keyword evidence="9 12" id="KW-0460">Magnesium</keyword>
<dbReference type="FunFam" id="1.10.40.90:FF:000001">
    <property type="entry name" value="DNA-directed RNA polymerase subunit beta"/>
    <property type="match status" value="1"/>
</dbReference>
<keyword evidence="8 12" id="KW-0862">Zinc</keyword>
<feature type="binding site" evidence="12">
    <location>
        <position position="70"/>
    </location>
    <ligand>
        <name>Zn(2+)</name>
        <dbReference type="ChEBI" id="CHEBI:29105"/>
        <label>1</label>
    </ligand>
</feature>
<dbReference type="InterPro" id="IPR045867">
    <property type="entry name" value="DNA-dir_RpoC_beta_prime"/>
</dbReference>
<dbReference type="Gene3D" id="2.40.50.100">
    <property type="match status" value="3"/>
</dbReference>
<dbReference type="SUPFAM" id="SSF64484">
    <property type="entry name" value="beta and beta-prime subunits of DNA dependent RNA-polymerase"/>
    <property type="match status" value="1"/>
</dbReference>
<evidence type="ECO:0000256" key="5">
    <source>
        <dbReference type="ARBA" id="ARBA00022679"/>
    </source>
</evidence>
<dbReference type="Gene3D" id="2.40.40.20">
    <property type="match status" value="1"/>
</dbReference>
<dbReference type="SMART" id="SM00663">
    <property type="entry name" value="RPOLA_N"/>
    <property type="match status" value="1"/>
</dbReference>
<dbReference type="Pfam" id="PF04998">
    <property type="entry name" value="RNA_pol_Rpb1_5"/>
    <property type="match status" value="1"/>
</dbReference>
<dbReference type="InterPro" id="IPR007080">
    <property type="entry name" value="RNA_pol_Rpb1_1"/>
</dbReference>
<evidence type="ECO:0000256" key="9">
    <source>
        <dbReference type="ARBA" id="ARBA00022842"/>
    </source>
</evidence>
<organism evidence="15 16">
    <name type="scientific">Pseudidiomarina marina</name>
    <dbReference type="NCBI Taxonomy" id="502366"/>
    <lineage>
        <taxon>Bacteria</taxon>
        <taxon>Pseudomonadati</taxon>
        <taxon>Pseudomonadota</taxon>
        <taxon>Gammaproteobacteria</taxon>
        <taxon>Alteromonadales</taxon>
        <taxon>Idiomarinaceae</taxon>
        <taxon>Pseudidiomarina</taxon>
    </lineage>
</organism>
<feature type="binding site" evidence="12">
    <location>
        <position position="464"/>
    </location>
    <ligand>
        <name>Mg(2+)</name>
        <dbReference type="ChEBI" id="CHEBI:18420"/>
    </ligand>
</feature>
<dbReference type="InterPro" id="IPR038120">
    <property type="entry name" value="Rpb1_funnel_sf"/>
</dbReference>
<feature type="binding site" evidence="12">
    <location>
        <position position="460"/>
    </location>
    <ligand>
        <name>Mg(2+)</name>
        <dbReference type="ChEBI" id="CHEBI:18420"/>
    </ligand>
</feature>
<dbReference type="FunFam" id="1.10.132.30:FF:000003">
    <property type="entry name" value="DNA-directed RNA polymerase subunit beta"/>
    <property type="match status" value="1"/>
</dbReference>
<evidence type="ECO:0000256" key="2">
    <source>
        <dbReference type="ARBA" id="ARBA00007616"/>
    </source>
</evidence>
<dbReference type="Pfam" id="PF04983">
    <property type="entry name" value="RNA_pol_Rpb1_3"/>
    <property type="match status" value="1"/>
</dbReference>
<comment type="function">
    <text evidence="12 13">DNA-dependent RNA polymerase catalyzes the transcription of DNA into RNA using the four ribonucleoside triphosphates as substrates.</text>
</comment>
<dbReference type="OrthoDB" id="9815296at2"/>
<feature type="binding site" evidence="12">
    <location>
        <position position="72"/>
    </location>
    <ligand>
        <name>Zn(2+)</name>
        <dbReference type="ChEBI" id="CHEBI:29105"/>
        <label>1</label>
    </ligand>
</feature>
<feature type="binding site" evidence="12">
    <location>
        <position position="462"/>
    </location>
    <ligand>
        <name>Mg(2+)</name>
        <dbReference type="ChEBI" id="CHEBI:18420"/>
    </ligand>
</feature>
<feature type="domain" description="RNA polymerase N-terminal" evidence="14">
    <location>
        <begin position="235"/>
        <end position="514"/>
    </location>
</feature>
<feature type="binding site" evidence="12">
    <location>
        <position position="85"/>
    </location>
    <ligand>
        <name>Zn(2+)</name>
        <dbReference type="ChEBI" id="CHEBI:29105"/>
        <label>1</label>
    </ligand>
</feature>
<comment type="similarity">
    <text evidence="2">In the N-terminal section; belongs to the RNA polymerase beta chain family.</text>
</comment>
<dbReference type="GO" id="GO:0003899">
    <property type="term" value="F:DNA-directed RNA polymerase activity"/>
    <property type="evidence" value="ECO:0007669"/>
    <property type="project" value="UniProtKB-UniRule"/>
</dbReference>
<dbReference type="Gene3D" id="1.10.274.100">
    <property type="entry name" value="RNA polymerase Rpb1, domain 3"/>
    <property type="match status" value="1"/>
</dbReference>
<comment type="similarity">
    <text evidence="1 12 13">Belongs to the RNA polymerase beta' chain family.</text>
</comment>
<proteinExistence type="inferred from homology"/>
<sequence>MKDLLKFLKPQNQTEEFDAIRIGLASPDMIRSWSFGEVKKPETINYRTFKPERDGLFCARIFGPVKDYECLCGKYKRLKHRGVICEKCGVEVTLTKVRRERMGHIELASPVAHIWFLKSLPSRIGLMLDMTLRDIERVLYFESYVVTEAGMTDLERGQILTEEEYLDALEAHGDEFEAKMGAEAVLSLLQHIDIEGDIKQLREELPETNSETKRKKISKRLKLLESFHNSGNKPEWMILKVLPVLPPDLRPLVPLDGGRFATSDLNDLYRRVINRNNRLKRLLDLAAPDIIVRNEKRMLQEAVDALLDNGRRGRAITGTNKRPLKSLADMIKGKQGRFRQNLLGKRVDYSGRSVITVGPKLRLHQCGLPKKMALELFKPFIYGKLEGRGLATTIKAAKKMVEREIPEVWDVLDEVIKEHPVMLNRAPTLHRLGIQAFEPVLIEGKAIQLHPLVCAAYNADFDGDQMAVHLPLTLEAQLEARALMMSTNNILSPASGDPIIVPSQDVVLGLYYMTREKINAKGEGMAFKNAKEAEKAYRNKDAELHARVKVRITETLTDEEGVTTTTTKLYDTTVGRAILSLILPTGMPFDMINQSMGKKQIGRLLNRSYRDLGLKPTVIFADQIMYTGFHYAMIAGASVGIDDMVIPDAKKDIIEAAEEEVAEIQEQFEQGLVTAGEKYNKVIDIWSTANEKVSKAMMENLSKETVINAKGEEEQQDSFNSVYMMADSGARGSPAQIRQLAGMRGLMAKPDGSIIETPIVANFREGLNVLQYFISTHGARKGLADTALKTANSGYLTRRLVDVAQDVVIVEDDCGTEDGLYVKPLIEGGDVVEPLRERVLGRVVCDDVLMPGGDEVLIPRNTLLDEKMCDVLEQNSVDQVKVRSVITCDTDFGVCANCYGRDLARGHLVNQGEAVGVIAAQSIGEPGTQLTMRTFHIGGAASRDSAANNIQVKNKGTLKLHNAKFVENSDSHLVITSRSTELTLIDEFGRERERYKVPYGAILKKNEGDTVDAGEIVANWDPHTHPIITEVAGRLKFVDLIDGVTMTRQTDELTGLSSIVVLETGQRTSAGKDMRPMVKLVDAKGKDVNIAGTDMPAQYFLPGNAIINLEDNAEVKVGDTVARIPQEGSKTRDITGGLPRVADLFEARRPKEPAILAEVSGTVSFGKETKGKRRLIITPTDGGEQYEEMIPKYRQLNIFEGEQVTKGEVIADGPEAPHDILRLRGVSALANYIVNEVQEVYRLQGVKINDKHIETIVRQMLRKAIILNPGETELLEGEMMELSEVLAANAKAEAEGKIPASYERQLLGITKASLSTESFISAASFQETTRVLTEAAVQGKQDPLRGLKENVIVGRLIPAGTGFAYHRERARKRAEALAGTEAPRLTAEEAEQQLADALNFGNEAADNGDNTE</sequence>
<keyword evidence="10 12" id="KW-0804">Transcription</keyword>
<keyword evidence="16" id="KW-1185">Reference proteome</keyword>
<evidence type="ECO:0000256" key="11">
    <source>
        <dbReference type="ARBA" id="ARBA00048552"/>
    </source>
</evidence>
<dbReference type="InterPro" id="IPR007066">
    <property type="entry name" value="RNA_pol_Rpb1_3"/>
</dbReference>
<dbReference type="GO" id="GO:0005829">
    <property type="term" value="C:cytosol"/>
    <property type="evidence" value="ECO:0007669"/>
    <property type="project" value="UniProtKB-ARBA"/>
</dbReference>
<comment type="cofactor">
    <cofactor evidence="12">
        <name>Zn(2+)</name>
        <dbReference type="ChEBI" id="CHEBI:29105"/>
    </cofactor>
    <text evidence="12">Binds 2 Zn(2+) ions per subunit.</text>
</comment>
<feature type="binding site" evidence="12">
    <location>
        <position position="888"/>
    </location>
    <ligand>
        <name>Zn(2+)</name>
        <dbReference type="ChEBI" id="CHEBI:29105"/>
        <label>2</label>
    </ligand>
</feature>
<dbReference type="GO" id="GO:0000287">
    <property type="term" value="F:magnesium ion binding"/>
    <property type="evidence" value="ECO:0007669"/>
    <property type="project" value="UniProtKB-UniRule"/>
</dbReference>
<dbReference type="GO" id="GO:0006351">
    <property type="term" value="P:DNA-templated transcription"/>
    <property type="evidence" value="ECO:0007669"/>
    <property type="project" value="UniProtKB-UniRule"/>
</dbReference>
<dbReference type="GO" id="GO:0000428">
    <property type="term" value="C:DNA-directed RNA polymerase complex"/>
    <property type="evidence" value="ECO:0007669"/>
    <property type="project" value="UniProtKB-KW"/>
</dbReference>
<accession>A0A432YFX0</accession>
<evidence type="ECO:0000256" key="8">
    <source>
        <dbReference type="ARBA" id="ARBA00022833"/>
    </source>
</evidence>
<dbReference type="PANTHER" id="PTHR19376">
    <property type="entry name" value="DNA-DIRECTED RNA POLYMERASE"/>
    <property type="match status" value="1"/>
</dbReference>
<dbReference type="GO" id="GO:0008270">
    <property type="term" value="F:zinc ion binding"/>
    <property type="evidence" value="ECO:0007669"/>
    <property type="project" value="UniProtKB-UniRule"/>
</dbReference>